<evidence type="ECO:0000313" key="2">
    <source>
        <dbReference type="EMBL" id="ACC86795.1"/>
    </source>
</evidence>
<protein>
    <submittedName>
        <fullName evidence="2">Uncharacterized protein ORF108_1</fullName>
    </submittedName>
</protein>
<dbReference type="EMBL" id="EU660574">
    <property type="protein sequence ID" value="ACC86795.1"/>
    <property type="molecule type" value="Genomic_DNA"/>
</dbReference>
<dbReference type="RefSeq" id="YP_002860272.1">
    <property type="nucleotide sequence ID" value="NC_012651.1"/>
</dbReference>
<accession>C3RYN9</accession>
<reference evidence="2" key="1">
    <citation type="journal article" date="2009" name="J. Mol. Evol.">
        <title>The complete mitochondrial genome sequence of the hornwort Megaceros aenigmaticus shows a mixed mode of conservative yet dynamic evolution in early land plant mitochondrial genomes.</title>
        <authorList>
            <person name="Li L."/>
            <person name="Wang B."/>
            <person name="Liu Y."/>
            <person name="Qiu Y.L."/>
        </authorList>
    </citation>
    <scope>NUCLEOTIDE SEQUENCE</scope>
</reference>
<name>C3RYN9_9EMBR</name>
<organism evidence="2">
    <name type="scientific">Nothoceros aenigmaticus</name>
    <dbReference type="NCBI Taxonomy" id="13813"/>
    <lineage>
        <taxon>Eukaryota</taxon>
        <taxon>Viridiplantae</taxon>
        <taxon>Streptophyta</taxon>
        <taxon>Embryophyta</taxon>
        <taxon>Anthocerotophyta</taxon>
        <taxon>Anthocerotopsida</taxon>
        <taxon>Dendrocerotidae</taxon>
        <taxon>Dendrocerotales</taxon>
        <taxon>Dendrocerotaceae</taxon>
        <taxon>Dendrocerotoideae</taxon>
        <taxon>Nothoceros</taxon>
    </lineage>
</organism>
<dbReference type="GeneID" id="7804524"/>
<evidence type="ECO:0000256" key="1">
    <source>
        <dbReference type="SAM" id="MobiDB-lite"/>
    </source>
</evidence>
<feature type="compositionally biased region" description="Basic residues" evidence="1">
    <location>
        <begin position="1"/>
        <end position="15"/>
    </location>
</feature>
<gene>
    <name evidence="2" type="primary">ORF108_1</name>
    <name evidence="2" type="ORF">MeaeMp35</name>
</gene>
<proteinExistence type="predicted"/>
<keyword evidence="2" id="KW-0496">Mitochondrion</keyword>
<sequence length="108" mass="12604">MWARRMKITTKRRSRNRMERRTQKKSRFFSIQGLSSLPVSKNVSPYGRPLPFGPRRDFSHSGIQSFVRFRPGLRYFLYKPTTFGPCLLANNQPLALGHLFLCPKVIGF</sequence>
<feature type="region of interest" description="Disordered" evidence="1">
    <location>
        <begin position="1"/>
        <end position="23"/>
    </location>
</feature>
<dbReference type="AlphaFoldDB" id="C3RYN9"/>
<geneLocation type="mitochondrion" evidence="2"/>